<gene>
    <name evidence="2" type="ORF">H257_12405</name>
</gene>
<keyword evidence="1" id="KW-1133">Transmembrane helix</keyword>
<dbReference type="OrthoDB" id="10584664at2759"/>
<organism evidence="2">
    <name type="scientific">Aphanomyces astaci</name>
    <name type="common">Crayfish plague agent</name>
    <dbReference type="NCBI Taxonomy" id="112090"/>
    <lineage>
        <taxon>Eukaryota</taxon>
        <taxon>Sar</taxon>
        <taxon>Stramenopiles</taxon>
        <taxon>Oomycota</taxon>
        <taxon>Saprolegniomycetes</taxon>
        <taxon>Saprolegniales</taxon>
        <taxon>Verrucalvaceae</taxon>
        <taxon>Aphanomyces</taxon>
    </lineage>
</organism>
<evidence type="ECO:0000256" key="1">
    <source>
        <dbReference type="SAM" id="Phobius"/>
    </source>
</evidence>
<dbReference type="EMBL" id="KI913153">
    <property type="protein sequence ID" value="ETV72657.1"/>
    <property type="molecule type" value="Genomic_DNA"/>
</dbReference>
<dbReference type="VEuPathDB" id="FungiDB:H257_12405"/>
<keyword evidence="1" id="KW-0812">Transmembrane</keyword>
<sequence>MVAHRYAGFAGIVVASSATTPTPTAGFTSPFNLQTCGALVASATYRSLANMNAVACAQDVPEFVPGGGGTGQSGLTRLGKVPISSATISRVLASTACRLWYGNLAMSIVNTSPPCTYTDVLAGQTVATNRYTTSMAAYITLVNDRAIQNAANSTQETTDAPPTIMFPPGVGNTAATFGITLASVLIAVLAALA</sequence>
<accession>W4FYW7</accession>
<evidence type="ECO:0000313" key="2">
    <source>
        <dbReference type="EMBL" id="ETV72657.1"/>
    </source>
</evidence>
<protein>
    <submittedName>
        <fullName evidence="2">Uncharacterized protein</fullName>
    </submittedName>
</protein>
<name>W4FYW7_APHAT</name>
<reference evidence="2" key="1">
    <citation type="submission" date="2013-12" db="EMBL/GenBank/DDBJ databases">
        <title>The Genome Sequence of Aphanomyces astaci APO3.</title>
        <authorList>
            <consortium name="The Broad Institute Genomics Platform"/>
            <person name="Russ C."/>
            <person name="Tyler B."/>
            <person name="van West P."/>
            <person name="Dieguez-Uribeondo J."/>
            <person name="Young S.K."/>
            <person name="Zeng Q."/>
            <person name="Gargeya S."/>
            <person name="Fitzgerald M."/>
            <person name="Abouelleil A."/>
            <person name="Alvarado L."/>
            <person name="Chapman S.B."/>
            <person name="Gainer-Dewar J."/>
            <person name="Goldberg J."/>
            <person name="Griggs A."/>
            <person name="Gujja S."/>
            <person name="Hansen M."/>
            <person name="Howarth C."/>
            <person name="Imamovic A."/>
            <person name="Ireland A."/>
            <person name="Larimer J."/>
            <person name="McCowan C."/>
            <person name="Murphy C."/>
            <person name="Pearson M."/>
            <person name="Poon T.W."/>
            <person name="Priest M."/>
            <person name="Roberts A."/>
            <person name="Saif S."/>
            <person name="Shea T."/>
            <person name="Sykes S."/>
            <person name="Wortman J."/>
            <person name="Nusbaum C."/>
            <person name="Birren B."/>
        </authorList>
    </citation>
    <scope>NUCLEOTIDE SEQUENCE [LARGE SCALE GENOMIC DNA]</scope>
    <source>
        <strain evidence="2">APO3</strain>
    </source>
</reference>
<keyword evidence="1" id="KW-0472">Membrane</keyword>
<feature type="transmembrane region" description="Helical" evidence="1">
    <location>
        <begin position="174"/>
        <end position="192"/>
    </location>
</feature>
<dbReference type="AlphaFoldDB" id="W4FYW7"/>
<dbReference type="GeneID" id="20814401"/>
<proteinExistence type="predicted"/>
<dbReference type="RefSeq" id="XP_009837885.1">
    <property type="nucleotide sequence ID" value="XM_009839583.1"/>
</dbReference>